<accession>A0A2T5M7G6</accession>
<feature type="compositionally biased region" description="Polar residues" evidence="1">
    <location>
        <begin position="173"/>
        <end position="189"/>
    </location>
</feature>
<reference evidence="2 3" key="1">
    <citation type="journal article" date="2018" name="Proc. Natl. Acad. Sci. U.S.A.">
        <title>Linking secondary metabolites to gene clusters through genome sequencing of six diverse Aspergillus species.</title>
        <authorList>
            <person name="Kaerboelling I."/>
            <person name="Vesth T.C."/>
            <person name="Frisvad J.C."/>
            <person name="Nybo J.L."/>
            <person name="Theobald S."/>
            <person name="Kuo A."/>
            <person name="Bowyer P."/>
            <person name="Matsuda Y."/>
            <person name="Mondo S."/>
            <person name="Lyhne E.K."/>
            <person name="Kogle M.E."/>
            <person name="Clum A."/>
            <person name="Lipzen A."/>
            <person name="Salamov A."/>
            <person name="Ngan C.Y."/>
            <person name="Daum C."/>
            <person name="Chiniquy J."/>
            <person name="Barry K."/>
            <person name="LaButti K."/>
            <person name="Haridas S."/>
            <person name="Simmons B.A."/>
            <person name="Magnuson J.K."/>
            <person name="Mortensen U.H."/>
            <person name="Larsen T.O."/>
            <person name="Grigoriev I.V."/>
            <person name="Baker S.E."/>
            <person name="Andersen M.R."/>
        </authorList>
    </citation>
    <scope>NUCLEOTIDE SEQUENCE [LARGE SCALE GENOMIC DNA]</scope>
    <source>
        <strain evidence="2 3">IBT 24754</strain>
    </source>
</reference>
<dbReference type="RefSeq" id="XP_040755864.1">
    <property type="nucleotide sequence ID" value="XM_040899569.1"/>
</dbReference>
<dbReference type="EMBL" id="MSFN02000001">
    <property type="protein sequence ID" value="PTU24472.1"/>
    <property type="molecule type" value="Genomic_DNA"/>
</dbReference>
<sequence>MFLSPEKPASPHKKASITSTESSGHNMLTSLESPLDDETDSNERPQADRRGPASGRIKKAAGQWIICLRKPPSKHTGSSQWYFVALTVERIRALEGVILEANVGAKAKGQSGYSVHFLTCLKLAGKGNISKAFGEFRVWVPQGSQSRGGRLRRTVCPTDGSEAYLAVVNECGSSPWSKRPQSARDTSQRGPPCLDGSLSSAALVIGMTRAWSQGRRGNGLRSTEDTVKGVK</sequence>
<organism evidence="2 3">
    <name type="scientific">Aspergillus ochraceoroseus IBT 24754</name>
    <dbReference type="NCBI Taxonomy" id="1392256"/>
    <lineage>
        <taxon>Eukaryota</taxon>
        <taxon>Fungi</taxon>
        <taxon>Dikarya</taxon>
        <taxon>Ascomycota</taxon>
        <taxon>Pezizomycotina</taxon>
        <taxon>Eurotiomycetes</taxon>
        <taxon>Eurotiomycetidae</taxon>
        <taxon>Eurotiales</taxon>
        <taxon>Aspergillaceae</taxon>
        <taxon>Aspergillus</taxon>
        <taxon>Aspergillus subgen. Nidulantes</taxon>
    </lineage>
</organism>
<dbReference type="VEuPathDB" id="FungiDB:P175DRAFT_0527947"/>
<feature type="compositionally biased region" description="Polar residues" evidence="1">
    <location>
        <begin position="16"/>
        <end position="32"/>
    </location>
</feature>
<evidence type="ECO:0000256" key="1">
    <source>
        <dbReference type="SAM" id="MobiDB-lite"/>
    </source>
</evidence>
<dbReference type="Proteomes" id="UP000244073">
    <property type="component" value="Unassembled WGS sequence"/>
</dbReference>
<name>A0A2T5M7G6_9EURO</name>
<evidence type="ECO:0000313" key="2">
    <source>
        <dbReference type="EMBL" id="PTU24472.1"/>
    </source>
</evidence>
<protein>
    <submittedName>
        <fullName evidence="2">Uncharacterized protein</fullName>
    </submittedName>
</protein>
<dbReference type="GeneID" id="63816451"/>
<comment type="caution">
    <text evidence="2">The sequence shown here is derived from an EMBL/GenBank/DDBJ whole genome shotgun (WGS) entry which is preliminary data.</text>
</comment>
<feature type="compositionally biased region" description="Basic and acidic residues" evidence="1">
    <location>
        <begin position="41"/>
        <end position="51"/>
    </location>
</feature>
<feature type="region of interest" description="Disordered" evidence="1">
    <location>
        <begin position="1"/>
        <end position="57"/>
    </location>
</feature>
<evidence type="ECO:0000313" key="3">
    <source>
        <dbReference type="Proteomes" id="UP000244073"/>
    </source>
</evidence>
<dbReference type="AlphaFoldDB" id="A0A2T5M7G6"/>
<feature type="region of interest" description="Disordered" evidence="1">
    <location>
        <begin position="173"/>
        <end position="195"/>
    </location>
</feature>
<proteinExistence type="predicted"/>
<gene>
    <name evidence="2" type="ORF">P175DRAFT_0527947</name>
</gene>